<protein>
    <submittedName>
        <fullName evidence="1">Uncharacterized protein</fullName>
    </submittedName>
</protein>
<keyword evidence="2" id="KW-1185">Reference proteome</keyword>
<evidence type="ECO:0000313" key="2">
    <source>
        <dbReference type="Proteomes" id="UP000297245"/>
    </source>
</evidence>
<dbReference type="Proteomes" id="UP000297245">
    <property type="component" value="Unassembled WGS sequence"/>
</dbReference>
<feature type="non-terminal residue" evidence="1">
    <location>
        <position position="1"/>
    </location>
</feature>
<evidence type="ECO:0000313" key="1">
    <source>
        <dbReference type="EMBL" id="THV02014.1"/>
    </source>
</evidence>
<sequence>VTTEMSWTEHLMLPLVHLVFRDLQHDIKANLSNLPSGVPSEVKEGLVAVHQKLSDYYMKYNESPFYI</sequence>
<gene>
    <name evidence="1" type="ORF">K435DRAFT_564725</name>
</gene>
<proteinExistence type="predicted"/>
<feature type="non-terminal residue" evidence="1">
    <location>
        <position position="67"/>
    </location>
</feature>
<dbReference type="OrthoDB" id="1607513at2759"/>
<organism evidence="1 2">
    <name type="scientific">Dendrothele bispora (strain CBS 962.96)</name>
    <dbReference type="NCBI Taxonomy" id="1314807"/>
    <lineage>
        <taxon>Eukaryota</taxon>
        <taxon>Fungi</taxon>
        <taxon>Dikarya</taxon>
        <taxon>Basidiomycota</taxon>
        <taxon>Agaricomycotina</taxon>
        <taxon>Agaricomycetes</taxon>
        <taxon>Agaricomycetidae</taxon>
        <taxon>Agaricales</taxon>
        <taxon>Agaricales incertae sedis</taxon>
        <taxon>Dendrothele</taxon>
    </lineage>
</organism>
<reference evidence="1 2" key="1">
    <citation type="journal article" date="2019" name="Nat. Ecol. Evol.">
        <title>Megaphylogeny resolves global patterns of mushroom evolution.</title>
        <authorList>
            <person name="Varga T."/>
            <person name="Krizsan K."/>
            <person name="Foldi C."/>
            <person name="Dima B."/>
            <person name="Sanchez-Garcia M."/>
            <person name="Sanchez-Ramirez S."/>
            <person name="Szollosi G.J."/>
            <person name="Szarkandi J.G."/>
            <person name="Papp V."/>
            <person name="Albert L."/>
            <person name="Andreopoulos W."/>
            <person name="Angelini C."/>
            <person name="Antonin V."/>
            <person name="Barry K.W."/>
            <person name="Bougher N.L."/>
            <person name="Buchanan P."/>
            <person name="Buyck B."/>
            <person name="Bense V."/>
            <person name="Catcheside P."/>
            <person name="Chovatia M."/>
            <person name="Cooper J."/>
            <person name="Damon W."/>
            <person name="Desjardin D."/>
            <person name="Finy P."/>
            <person name="Geml J."/>
            <person name="Haridas S."/>
            <person name="Hughes K."/>
            <person name="Justo A."/>
            <person name="Karasinski D."/>
            <person name="Kautmanova I."/>
            <person name="Kiss B."/>
            <person name="Kocsube S."/>
            <person name="Kotiranta H."/>
            <person name="LaButti K.M."/>
            <person name="Lechner B.E."/>
            <person name="Liimatainen K."/>
            <person name="Lipzen A."/>
            <person name="Lukacs Z."/>
            <person name="Mihaltcheva S."/>
            <person name="Morgado L.N."/>
            <person name="Niskanen T."/>
            <person name="Noordeloos M.E."/>
            <person name="Ohm R.A."/>
            <person name="Ortiz-Santana B."/>
            <person name="Ovrebo C."/>
            <person name="Racz N."/>
            <person name="Riley R."/>
            <person name="Savchenko A."/>
            <person name="Shiryaev A."/>
            <person name="Soop K."/>
            <person name="Spirin V."/>
            <person name="Szebenyi C."/>
            <person name="Tomsovsky M."/>
            <person name="Tulloss R.E."/>
            <person name="Uehling J."/>
            <person name="Grigoriev I.V."/>
            <person name="Vagvolgyi C."/>
            <person name="Papp T."/>
            <person name="Martin F.M."/>
            <person name="Miettinen O."/>
            <person name="Hibbett D.S."/>
            <person name="Nagy L.G."/>
        </authorList>
    </citation>
    <scope>NUCLEOTIDE SEQUENCE [LARGE SCALE GENOMIC DNA]</scope>
    <source>
        <strain evidence="1 2">CBS 962.96</strain>
    </source>
</reference>
<name>A0A4S8MII8_DENBC</name>
<dbReference type="AlphaFoldDB" id="A0A4S8MII8"/>
<dbReference type="EMBL" id="ML179081">
    <property type="protein sequence ID" value="THV02014.1"/>
    <property type="molecule type" value="Genomic_DNA"/>
</dbReference>
<accession>A0A4S8MII8</accession>